<dbReference type="Proteomes" id="UP001060085">
    <property type="component" value="Linkage Group LG03"/>
</dbReference>
<protein>
    <submittedName>
        <fullName evidence="1">Uncharacterized protein</fullName>
    </submittedName>
</protein>
<comment type="caution">
    <text evidence="1">The sequence shown here is derived from an EMBL/GenBank/DDBJ whole genome shotgun (WGS) entry which is preliminary data.</text>
</comment>
<evidence type="ECO:0000313" key="2">
    <source>
        <dbReference type="Proteomes" id="UP001060085"/>
    </source>
</evidence>
<dbReference type="EMBL" id="CM044703">
    <property type="protein sequence ID" value="KAI5671530.1"/>
    <property type="molecule type" value="Genomic_DNA"/>
</dbReference>
<evidence type="ECO:0000313" key="1">
    <source>
        <dbReference type="EMBL" id="KAI5671530.1"/>
    </source>
</evidence>
<accession>A0ACC0BFX1</accession>
<gene>
    <name evidence="1" type="ORF">M9H77_11894</name>
</gene>
<keyword evidence="2" id="KW-1185">Reference proteome</keyword>
<organism evidence="1 2">
    <name type="scientific">Catharanthus roseus</name>
    <name type="common">Madagascar periwinkle</name>
    <name type="synonym">Vinca rosea</name>
    <dbReference type="NCBI Taxonomy" id="4058"/>
    <lineage>
        <taxon>Eukaryota</taxon>
        <taxon>Viridiplantae</taxon>
        <taxon>Streptophyta</taxon>
        <taxon>Embryophyta</taxon>
        <taxon>Tracheophyta</taxon>
        <taxon>Spermatophyta</taxon>
        <taxon>Magnoliopsida</taxon>
        <taxon>eudicotyledons</taxon>
        <taxon>Gunneridae</taxon>
        <taxon>Pentapetalae</taxon>
        <taxon>asterids</taxon>
        <taxon>lamiids</taxon>
        <taxon>Gentianales</taxon>
        <taxon>Apocynaceae</taxon>
        <taxon>Rauvolfioideae</taxon>
        <taxon>Vinceae</taxon>
        <taxon>Catharanthinae</taxon>
        <taxon>Catharanthus</taxon>
    </lineage>
</organism>
<proteinExistence type="predicted"/>
<sequence>MEEILCLSVEQGYMVFYRNCEDSNVQYATVGSRRNPGQVWTSEVLYFGVETTNRAESEHSVLKLWLSTCHGDLDTMFLNVDSVIESQIAEIKSSLEISKLKEKLNTKSNAILKNISNHISHWNWRNVVGDGNFGFRVVANFLFGDENHRPEVSGPPPYYLCIRIRLVLSDYCVSATSQSNRISYSYICEMDVHYLLCTCNGNIIVIIK</sequence>
<reference evidence="2" key="1">
    <citation type="journal article" date="2023" name="Nat. Plants">
        <title>Single-cell RNA sequencing provides a high-resolution roadmap for understanding the multicellular compartmentation of specialized metabolism.</title>
        <authorList>
            <person name="Sun S."/>
            <person name="Shen X."/>
            <person name="Li Y."/>
            <person name="Li Y."/>
            <person name="Wang S."/>
            <person name="Li R."/>
            <person name="Zhang H."/>
            <person name="Shen G."/>
            <person name="Guo B."/>
            <person name="Wei J."/>
            <person name="Xu J."/>
            <person name="St-Pierre B."/>
            <person name="Chen S."/>
            <person name="Sun C."/>
        </authorList>
    </citation>
    <scope>NUCLEOTIDE SEQUENCE [LARGE SCALE GENOMIC DNA]</scope>
</reference>
<name>A0ACC0BFX1_CATRO</name>